<evidence type="ECO:0000256" key="1">
    <source>
        <dbReference type="SAM" id="MobiDB-lite"/>
    </source>
</evidence>
<sequence length="145" mass="15405">MAPTLRHLYTKTPQAIQAAQAPVGIPRTASQVTMAPPHDKEPILTGIPRTASQIAMPPPRVEKPVSTSEDPDHGTAPFNFPLTAAGSGTEAGTARLSASLPPRHQEQKQTRLEGPYLIHPLDQVMKAAPSYLGVISPPFTSSTTL</sequence>
<dbReference type="EMBL" id="LT854268">
    <property type="protein sequence ID" value="SMR62400.1"/>
    <property type="molecule type" value="Genomic_DNA"/>
</dbReference>
<dbReference type="Proteomes" id="UP000245764">
    <property type="component" value="Chromosome 16"/>
</dbReference>
<reference evidence="3" key="1">
    <citation type="submission" date="2017-05" db="EMBL/GenBank/DDBJ databases">
        <authorList>
            <person name="Song R."/>
            <person name="Chenine A.L."/>
            <person name="Ruprecht R.M."/>
        </authorList>
    </citation>
    <scope>NUCLEOTIDE SEQUENCE [LARGE SCALE GENOMIC DNA]</scope>
</reference>
<dbReference type="AlphaFoldDB" id="A0A2H1H9C1"/>
<protein>
    <submittedName>
        <fullName evidence="2">Uncharacterized protein</fullName>
    </submittedName>
</protein>
<name>A0A2H1H9C1_ZYMTR</name>
<gene>
    <name evidence="2" type="ORF">ZT1E4_G11714</name>
</gene>
<feature type="compositionally biased region" description="Low complexity" evidence="1">
    <location>
        <begin position="83"/>
        <end position="94"/>
    </location>
</feature>
<feature type="region of interest" description="Disordered" evidence="1">
    <location>
        <begin position="49"/>
        <end position="110"/>
    </location>
</feature>
<evidence type="ECO:0000313" key="2">
    <source>
        <dbReference type="EMBL" id="SMR62400.1"/>
    </source>
</evidence>
<accession>A0A2H1H9C1</accession>
<evidence type="ECO:0000313" key="3">
    <source>
        <dbReference type="Proteomes" id="UP000245764"/>
    </source>
</evidence>
<proteinExistence type="predicted"/>
<organism evidence="2 3">
    <name type="scientific">Zymoseptoria tritici ST99CH_1E4</name>
    <dbReference type="NCBI Taxonomy" id="1276532"/>
    <lineage>
        <taxon>Eukaryota</taxon>
        <taxon>Fungi</taxon>
        <taxon>Dikarya</taxon>
        <taxon>Ascomycota</taxon>
        <taxon>Pezizomycotina</taxon>
        <taxon>Dothideomycetes</taxon>
        <taxon>Dothideomycetidae</taxon>
        <taxon>Mycosphaerellales</taxon>
        <taxon>Mycosphaerellaceae</taxon>
        <taxon>Zymoseptoria</taxon>
    </lineage>
</organism>